<dbReference type="Pfam" id="PF00296">
    <property type="entry name" value="Bac_luciferase"/>
    <property type="match status" value="1"/>
</dbReference>
<dbReference type="EMBL" id="FNSO01000004">
    <property type="protein sequence ID" value="SED15345.1"/>
    <property type="molecule type" value="Genomic_DNA"/>
</dbReference>
<gene>
    <name evidence="6" type="ORF">SAMN04489727_6647</name>
</gene>
<dbReference type="OrthoDB" id="5241778at2"/>
<name>A0A1H4YCA9_9PSEU</name>
<dbReference type="SUPFAM" id="SSF51679">
    <property type="entry name" value="Bacterial luciferase-like"/>
    <property type="match status" value="1"/>
</dbReference>
<dbReference type="RefSeq" id="WP_091314749.1">
    <property type="nucleotide sequence ID" value="NZ_FNSO01000004.1"/>
</dbReference>
<organism evidence="6 7">
    <name type="scientific">Amycolatopsis tolypomycina</name>
    <dbReference type="NCBI Taxonomy" id="208445"/>
    <lineage>
        <taxon>Bacteria</taxon>
        <taxon>Bacillati</taxon>
        <taxon>Actinomycetota</taxon>
        <taxon>Actinomycetes</taxon>
        <taxon>Pseudonocardiales</taxon>
        <taxon>Pseudonocardiaceae</taxon>
        <taxon>Amycolatopsis</taxon>
    </lineage>
</organism>
<protein>
    <submittedName>
        <fullName evidence="6">Probable F420-dependent oxidoreductase, MSMEG_2516 family</fullName>
    </submittedName>
</protein>
<dbReference type="PANTHER" id="PTHR42847:SF4">
    <property type="entry name" value="ALKANESULFONATE MONOOXYGENASE-RELATED"/>
    <property type="match status" value="1"/>
</dbReference>
<evidence type="ECO:0000313" key="6">
    <source>
        <dbReference type="EMBL" id="SED15345.1"/>
    </source>
</evidence>
<accession>A0A1H4YCA9</accession>
<evidence type="ECO:0000256" key="3">
    <source>
        <dbReference type="ARBA" id="ARBA00023002"/>
    </source>
</evidence>
<evidence type="ECO:0000259" key="5">
    <source>
        <dbReference type="Pfam" id="PF00296"/>
    </source>
</evidence>
<sequence>MPQKAFRFGVVAGATEGGAQWLATARRAEELGYSTLLCPDNLNMPSPTAALAAAAAATTELRVGSFVLASPLRTARAAAWEAHSLTVVTGGRFELGLGTGRPEMRQQAEELGLPYGSGQDRLDSVSETVDHVRRLDGDAHTPVMIAAGGPKARRLAGLKADIIALAGSPLTTREETAEYVGEIQDAAGARDVELAMNILVVGEEMPPWMRGFFGVDAETLVEHDSLAMLRGNADDMAAELQRRRDELGVSYISVNGAFLEDFAPVVALLSGK</sequence>
<dbReference type="InterPro" id="IPR011251">
    <property type="entry name" value="Luciferase-like_dom"/>
</dbReference>
<keyword evidence="1" id="KW-0285">Flavoprotein</keyword>
<dbReference type="Proteomes" id="UP000199622">
    <property type="component" value="Unassembled WGS sequence"/>
</dbReference>
<dbReference type="Gene3D" id="3.20.20.30">
    <property type="entry name" value="Luciferase-like domain"/>
    <property type="match status" value="1"/>
</dbReference>
<evidence type="ECO:0000256" key="2">
    <source>
        <dbReference type="ARBA" id="ARBA00022643"/>
    </source>
</evidence>
<keyword evidence="3" id="KW-0560">Oxidoreductase</keyword>
<dbReference type="STRING" id="208445.SAMN04489727_6647"/>
<keyword evidence="4" id="KW-0503">Monooxygenase</keyword>
<feature type="domain" description="Luciferase-like" evidence="5">
    <location>
        <begin position="17"/>
        <end position="198"/>
    </location>
</feature>
<keyword evidence="7" id="KW-1185">Reference proteome</keyword>
<dbReference type="PANTHER" id="PTHR42847">
    <property type="entry name" value="ALKANESULFONATE MONOOXYGENASE"/>
    <property type="match status" value="1"/>
</dbReference>
<evidence type="ECO:0000256" key="4">
    <source>
        <dbReference type="ARBA" id="ARBA00023033"/>
    </source>
</evidence>
<keyword evidence="2" id="KW-0288">FMN</keyword>
<dbReference type="GO" id="GO:0046306">
    <property type="term" value="P:alkanesulfonate catabolic process"/>
    <property type="evidence" value="ECO:0007669"/>
    <property type="project" value="TreeGrafter"/>
</dbReference>
<dbReference type="GO" id="GO:0008726">
    <property type="term" value="F:alkanesulfonate monooxygenase activity"/>
    <property type="evidence" value="ECO:0007669"/>
    <property type="project" value="TreeGrafter"/>
</dbReference>
<dbReference type="InterPro" id="IPR036661">
    <property type="entry name" value="Luciferase-like_sf"/>
</dbReference>
<dbReference type="InterPro" id="IPR050172">
    <property type="entry name" value="SsuD_RutA_monooxygenase"/>
</dbReference>
<evidence type="ECO:0000256" key="1">
    <source>
        <dbReference type="ARBA" id="ARBA00022630"/>
    </source>
</evidence>
<evidence type="ECO:0000313" key="7">
    <source>
        <dbReference type="Proteomes" id="UP000199622"/>
    </source>
</evidence>
<proteinExistence type="predicted"/>
<dbReference type="AlphaFoldDB" id="A0A1H4YCA9"/>
<reference evidence="7" key="1">
    <citation type="submission" date="2016-10" db="EMBL/GenBank/DDBJ databases">
        <authorList>
            <person name="Varghese N."/>
            <person name="Submissions S."/>
        </authorList>
    </citation>
    <scope>NUCLEOTIDE SEQUENCE [LARGE SCALE GENOMIC DNA]</scope>
    <source>
        <strain evidence="7">DSM 44544</strain>
    </source>
</reference>